<accession>A0A6J6CMJ7</accession>
<dbReference type="EMBL" id="CAEZTD010000001">
    <property type="protein sequence ID" value="CAB4550998.1"/>
    <property type="molecule type" value="Genomic_DNA"/>
</dbReference>
<evidence type="ECO:0000313" key="4">
    <source>
        <dbReference type="EMBL" id="CAB4550998.1"/>
    </source>
</evidence>
<evidence type="ECO:0000256" key="2">
    <source>
        <dbReference type="SAM" id="MobiDB-lite"/>
    </source>
</evidence>
<feature type="domain" description="HTH merR-type" evidence="3">
    <location>
        <begin position="42"/>
        <end position="100"/>
    </location>
</feature>
<dbReference type="InterPro" id="IPR009061">
    <property type="entry name" value="DNA-bd_dom_put_sf"/>
</dbReference>
<dbReference type="CDD" id="cd00592">
    <property type="entry name" value="HTH_MerR-like"/>
    <property type="match status" value="1"/>
</dbReference>
<name>A0A6J6CMJ7_9ZZZZ</name>
<keyword evidence="1" id="KW-0238">DNA-binding</keyword>
<dbReference type="AlphaFoldDB" id="A0A6J6CMJ7"/>
<evidence type="ECO:0000259" key="3">
    <source>
        <dbReference type="PROSITE" id="PS50937"/>
    </source>
</evidence>
<dbReference type="PANTHER" id="PTHR30204:SF89">
    <property type="entry name" value="HTH MERR-TYPE DOMAIN-CONTAINING PROTEIN"/>
    <property type="match status" value="1"/>
</dbReference>
<protein>
    <submittedName>
        <fullName evidence="4">Unannotated protein</fullName>
    </submittedName>
</protein>
<evidence type="ECO:0000256" key="1">
    <source>
        <dbReference type="ARBA" id="ARBA00023125"/>
    </source>
</evidence>
<dbReference type="SUPFAM" id="SSF46955">
    <property type="entry name" value="Putative DNA-binding domain"/>
    <property type="match status" value="1"/>
</dbReference>
<dbReference type="SMART" id="SM00422">
    <property type="entry name" value="HTH_MERR"/>
    <property type="match status" value="1"/>
</dbReference>
<dbReference type="InterPro" id="IPR000551">
    <property type="entry name" value="MerR-type_HTH_dom"/>
</dbReference>
<reference evidence="4" key="1">
    <citation type="submission" date="2020-05" db="EMBL/GenBank/DDBJ databases">
        <authorList>
            <person name="Chiriac C."/>
            <person name="Salcher M."/>
            <person name="Ghai R."/>
            <person name="Kavagutti S V."/>
        </authorList>
    </citation>
    <scope>NUCLEOTIDE SEQUENCE</scope>
</reference>
<dbReference type="PROSITE" id="PS50937">
    <property type="entry name" value="HTH_MERR_2"/>
    <property type="match status" value="1"/>
</dbReference>
<dbReference type="GO" id="GO:0003677">
    <property type="term" value="F:DNA binding"/>
    <property type="evidence" value="ECO:0007669"/>
    <property type="project" value="UniProtKB-KW"/>
</dbReference>
<dbReference type="Pfam" id="PF13411">
    <property type="entry name" value="MerR_1"/>
    <property type="match status" value="1"/>
</dbReference>
<organism evidence="4">
    <name type="scientific">freshwater metagenome</name>
    <dbReference type="NCBI Taxonomy" id="449393"/>
    <lineage>
        <taxon>unclassified sequences</taxon>
        <taxon>metagenomes</taxon>
        <taxon>ecological metagenomes</taxon>
    </lineage>
</organism>
<gene>
    <name evidence="4" type="ORF">UFOPK1591_00028</name>
</gene>
<dbReference type="Gene3D" id="1.10.1660.10">
    <property type="match status" value="1"/>
</dbReference>
<proteinExistence type="predicted"/>
<dbReference type="PANTHER" id="PTHR30204">
    <property type="entry name" value="REDOX-CYCLING DRUG-SENSING TRANSCRIPTIONAL ACTIVATOR SOXR"/>
    <property type="match status" value="1"/>
</dbReference>
<sequence>MAAQSGASRTPAPASSLAGTGSARPVFSIGQVLAKLQPEFPDLTPSKLRFLEDQDLVTPFRTPSSYRKFSTEDVDRLRLILTLQRDQYLPLKVIREHLDAMASGKASALPTATGLAASSVLSTRVRYTPEETIKAAGATANLMQDAVSAGLIAPAESFGEEELSMLTALVQLQRSGIEPRHLSVLKATAEKEFALIERALAPLAKRQGPASRAKSIERANEIAVFMETVRSQILRQVISRNSGQA</sequence>
<dbReference type="GO" id="GO:0003700">
    <property type="term" value="F:DNA-binding transcription factor activity"/>
    <property type="evidence" value="ECO:0007669"/>
    <property type="project" value="InterPro"/>
</dbReference>
<feature type="region of interest" description="Disordered" evidence="2">
    <location>
        <begin position="1"/>
        <end position="20"/>
    </location>
</feature>
<dbReference type="InterPro" id="IPR047057">
    <property type="entry name" value="MerR_fam"/>
</dbReference>